<name>A0A1H7S004_9GAMM</name>
<reference evidence="3 4" key="1">
    <citation type="submission" date="2016-10" db="EMBL/GenBank/DDBJ databases">
        <authorList>
            <person name="de Groot N.N."/>
        </authorList>
    </citation>
    <scope>NUCLEOTIDE SEQUENCE [LARGE SCALE GENOMIC DNA]</scope>
    <source>
        <strain evidence="3 4">JCM 19513</strain>
    </source>
</reference>
<protein>
    <submittedName>
        <fullName evidence="3">LEA14-like dessication related protein</fullName>
    </submittedName>
</protein>
<evidence type="ECO:0000259" key="2">
    <source>
        <dbReference type="SMART" id="SM00769"/>
    </source>
</evidence>
<dbReference type="InterPro" id="IPR045043">
    <property type="entry name" value="Lea14-like"/>
</dbReference>
<dbReference type="GO" id="GO:0009269">
    <property type="term" value="P:response to desiccation"/>
    <property type="evidence" value="ECO:0007669"/>
    <property type="project" value="InterPro"/>
</dbReference>
<proteinExistence type="inferred from homology"/>
<accession>A0A1H7S004</accession>
<dbReference type="STRING" id="1429083.GCA_001885685_00263"/>
<keyword evidence="4" id="KW-1185">Reference proteome</keyword>
<dbReference type="RefSeq" id="WP_074870151.1">
    <property type="nucleotide sequence ID" value="NZ_FOAS01000016.1"/>
</dbReference>
<organism evidence="3 4">
    <name type="scientific">Atopomonas hussainii</name>
    <dbReference type="NCBI Taxonomy" id="1429083"/>
    <lineage>
        <taxon>Bacteria</taxon>
        <taxon>Pseudomonadati</taxon>
        <taxon>Pseudomonadota</taxon>
        <taxon>Gammaproteobacteria</taxon>
        <taxon>Pseudomonadales</taxon>
        <taxon>Pseudomonadaceae</taxon>
        <taxon>Atopomonas</taxon>
    </lineage>
</organism>
<dbReference type="SUPFAM" id="SSF117070">
    <property type="entry name" value="LEA14-like"/>
    <property type="match status" value="1"/>
</dbReference>
<dbReference type="EMBL" id="FOAS01000016">
    <property type="protein sequence ID" value="SEL65234.1"/>
    <property type="molecule type" value="Genomic_DNA"/>
</dbReference>
<dbReference type="InterPro" id="IPR013990">
    <property type="entry name" value="WHy-dom"/>
</dbReference>
<dbReference type="SMART" id="SM00769">
    <property type="entry name" value="WHy"/>
    <property type="match status" value="1"/>
</dbReference>
<feature type="domain" description="Water stress and hypersensitive response" evidence="2">
    <location>
        <begin position="36"/>
        <end position="155"/>
    </location>
</feature>
<dbReference type="Pfam" id="PF03168">
    <property type="entry name" value="LEA_2"/>
    <property type="match status" value="1"/>
</dbReference>
<evidence type="ECO:0000313" key="3">
    <source>
        <dbReference type="EMBL" id="SEL65234.1"/>
    </source>
</evidence>
<comment type="similarity">
    <text evidence="1">Belongs to the LEA type 2 family.</text>
</comment>
<dbReference type="PANTHER" id="PTHR31459:SF2">
    <property type="entry name" value="OS03G0843300 PROTEIN"/>
    <property type="match status" value="1"/>
</dbReference>
<evidence type="ECO:0000256" key="1">
    <source>
        <dbReference type="ARBA" id="ARBA00005960"/>
    </source>
</evidence>
<dbReference type="Gene3D" id="2.60.40.1820">
    <property type="match status" value="1"/>
</dbReference>
<dbReference type="AlphaFoldDB" id="A0A1H7S004"/>
<dbReference type="Proteomes" id="UP000185766">
    <property type="component" value="Unassembled WGS sequence"/>
</dbReference>
<gene>
    <name evidence="3" type="ORF">SAMN05216214_11662</name>
</gene>
<dbReference type="PANTHER" id="PTHR31459">
    <property type="match status" value="1"/>
</dbReference>
<sequence>MFYLAQLITRISLVSLLLLQAGCALFSSSSYRDPVISLEQVEVEKANLWEQRLALTLLVENPNSVSLPISKLVYSIDLDGVLLASGESNSSFTVPANGRRRITLPVRTNLWRHVKRIVKMLEKPDNPVPYRLRGEVKTGMLFGQTLSVDRTGQLLPGQYIPD</sequence>
<dbReference type="InterPro" id="IPR004864">
    <property type="entry name" value="LEA_2"/>
</dbReference>
<evidence type="ECO:0000313" key="4">
    <source>
        <dbReference type="Proteomes" id="UP000185766"/>
    </source>
</evidence>